<protein>
    <submittedName>
        <fullName evidence="3">Chitin synthesis regulation, congo red resistance, RCR protein</fullName>
    </submittedName>
</protein>
<feature type="compositionally biased region" description="Low complexity" evidence="1">
    <location>
        <begin position="91"/>
        <end position="107"/>
    </location>
</feature>
<dbReference type="PANTHER" id="PTHR28187:SF1">
    <property type="entry name" value="PROTEIN RCR1-RELATED"/>
    <property type="match status" value="1"/>
</dbReference>
<feature type="compositionally biased region" description="Polar residues" evidence="1">
    <location>
        <begin position="125"/>
        <end position="146"/>
    </location>
</feature>
<dbReference type="EMBL" id="JAGMUV010000002">
    <property type="protein sequence ID" value="KAH7170729.1"/>
    <property type="molecule type" value="Genomic_DNA"/>
</dbReference>
<dbReference type="Proteomes" id="UP000738349">
    <property type="component" value="Unassembled WGS sequence"/>
</dbReference>
<keyword evidence="2" id="KW-0472">Membrane</keyword>
<dbReference type="InterPro" id="IPR020999">
    <property type="entry name" value="Chitin_synth_reg_RCR"/>
</dbReference>
<name>A0A9P9FQI2_9HYPO</name>
<keyword evidence="4" id="KW-1185">Reference proteome</keyword>
<comment type="caution">
    <text evidence="3">The sequence shown here is derived from an EMBL/GenBank/DDBJ whole genome shotgun (WGS) entry which is preliminary data.</text>
</comment>
<keyword evidence="2" id="KW-1133">Transmembrane helix</keyword>
<evidence type="ECO:0000256" key="2">
    <source>
        <dbReference type="SAM" id="Phobius"/>
    </source>
</evidence>
<feature type="transmembrane region" description="Helical" evidence="2">
    <location>
        <begin position="31"/>
        <end position="51"/>
    </location>
</feature>
<proteinExistence type="predicted"/>
<evidence type="ECO:0000256" key="1">
    <source>
        <dbReference type="SAM" id="MobiDB-lite"/>
    </source>
</evidence>
<dbReference type="Pfam" id="PF12273">
    <property type="entry name" value="RCR"/>
    <property type="match status" value="1"/>
</dbReference>
<evidence type="ECO:0000313" key="4">
    <source>
        <dbReference type="Proteomes" id="UP000738349"/>
    </source>
</evidence>
<organism evidence="3 4">
    <name type="scientific">Dactylonectria macrodidyma</name>
    <dbReference type="NCBI Taxonomy" id="307937"/>
    <lineage>
        <taxon>Eukaryota</taxon>
        <taxon>Fungi</taxon>
        <taxon>Dikarya</taxon>
        <taxon>Ascomycota</taxon>
        <taxon>Pezizomycotina</taxon>
        <taxon>Sordariomycetes</taxon>
        <taxon>Hypocreomycetidae</taxon>
        <taxon>Hypocreales</taxon>
        <taxon>Nectriaceae</taxon>
        <taxon>Dactylonectria</taxon>
    </lineage>
</organism>
<reference evidence="3" key="1">
    <citation type="journal article" date="2021" name="Nat. Commun.">
        <title>Genetic determinants of endophytism in the Arabidopsis root mycobiome.</title>
        <authorList>
            <person name="Mesny F."/>
            <person name="Miyauchi S."/>
            <person name="Thiergart T."/>
            <person name="Pickel B."/>
            <person name="Atanasova L."/>
            <person name="Karlsson M."/>
            <person name="Huettel B."/>
            <person name="Barry K.W."/>
            <person name="Haridas S."/>
            <person name="Chen C."/>
            <person name="Bauer D."/>
            <person name="Andreopoulos W."/>
            <person name="Pangilinan J."/>
            <person name="LaButti K."/>
            <person name="Riley R."/>
            <person name="Lipzen A."/>
            <person name="Clum A."/>
            <person name="Drula E."/>
            <person name="Henrissat B."/>
            <person name="Kohler A."/>
            <person name="Grigoriev I.V."/>
            <person name="Martin F.M."/>
            <person name="Hacquard S."/>
        </authorList>
    </citation>
    <scope>NUCLEOTIDE SEQUENCE</scope>
    <source>
        <strain evidence="3">MPI-CAGE-AT-0147</strain>
    </source>
</reference>
<gene>
    <name evidence="3" type="ORF">EDB81DRAFT_876747</name>
</gene>
<dbReference type="OrthoDB" id="3556830at2759"/>
<dbReference type="PANTHER" id="PTHR28187">
    <property type="entry name" value="PROTEIN RCR1-RELATED"/>
    <property type="match status" value="1"/>
</dbReference>
<dbReference type="AlphaFoldDB" id="A0A9P9FQI2"/>
<feature type="region of interest" description="Disordered" evidence="1">
    <location>
        <begin position="71"/>
        <end position="170"/>
    </location>
</feature>
<keyword evidence="2" id="KW-0812">Transmembrane</keyword>
<accession>A0A9P9FQI2</accession>
<evidence type="ECO:0000313" key="3">
    <source>
        <dbReference type="EMBL" id="KAH7170729.1"/>
    </source>
</evidence>
<dbReference type="GO" id="GO:0016192">
    <property type="term" value="P:vesicle-mediated transport"/>
    <property type="evidence" value="ECO:0007669"/>
    <property type="project" value="TreeGrafter"/>
</dbReference>
<sequence length="170" mass="19410">MAPTDNIVARAYRCDYYGRCYNSNWYNWGRWVVAAIAVGIFLIVLFSCVLVSRRRRRRGVQPMYGTGWMAPGKHGNHQQNNHQMYDYNYNQNPQGGDFQQQQAYGGYPPAPPPPAYGQQYQQPQHTGTTFNTNDGYYGHHNNQQPYVQPPDGTHQRGEVYSPPQGPPPGK</sequence>